<evidence type="ECO:0008006" key="4">
    <source>
        <dbReference type="Google" id="ProtNLM"/>
    </source>
</evidence>
<dbReference type="Proteomes" id="UP000552587">
    <property type="component" value="Unassembled WGS sequence"/>
</dbReference>
<accession>A0A7W3YER2</accession>
<sequence length="137" mass="14465">MKTYIAALVFVAAAAAPAVVAQETHTPALESFEFIGCSGDFEDMDATPEIWRVTADGKVSFLTHTVGACGLAGRAPAVAGNAETLDLNYELFSPTDAAIMCECEYWARFTFGPGAHTVKTATFGGNRAVLKGTWPGR</sequence>
<reference evidence="2 3" key="1">
    <citation type="submission" date="2020-07" db="EMBL/GenBank/DDBJ databases">
        <authorList>
            <person name="Xu S."/>
            <person name="Li A."/>
        </authorList>
    </citation>
    <scope>NUCLEOTIDE SEQUENCE [LARGE SCALE GENOMIC DNA]</scope>
    <source>
        <strain evidence="2 3">SG-8</strain>
    </source>
</reference>
<evidence type="ECO:0000313" key="2">
    <source>
        <dbReference type="EMBL" id="MBB1089099.1"/>
    </source>
</evidence>
<dbReference type="EMBL" id="JACHTE010000007">
    <property type="protein sequence ID" value="MBB1089099.1"/>
    <property type="molecule type" value="Genomic_DNA"/>
</dbReference>
<feature type="signal peptide" evidence="1">
    <location>
        <begin position="1"/>
        <end position="21"/>
    </location>
</feature>
<gene>
    <name evidence="2" type="ORF">H4F99_11470</name>
</gene>
<keyword evidence="1" id="KW-0732">Signal</keyword>
<evidence type="ECO:0000256" key="1">
    <source>
        <dbReference type="SAM" id="SignalP"/>
    </source>
</evidence>
<proteinExistence type="predicted"/>
<protein>
    <recommendedName>
        <fullName evidence="4">DUF306 domain-containing protein</fullName>
    </recommendedName>
</protein>
<comment type="caution">
    <text evidence="2">The sequence shown here is derived from an EMBL/GenBank/DDBJ whole genome shotgun (WGS) entry which is preliminary data.</text>
</comment>
<dbReference type="AlphaFoldDB" id="A0A7W3YER2"/>
<name>A0A7W3YER2_9GAMM</name>
<dbReference type="RefSeq" id="WP_182669869.1">
    <property type="nucleotide sequence ID" value="NZ_JACHTE010000007.1"/>
</dbReference>
<feature type="chain" id="PRO_5031429600" description="DUF306 domain-containing protein" evidence="1">
    <location>
        <begin position="22"/>
        <end position="137"/>
    </location>
</feature>
<organism evidence="2 3">
    <name type="scientific">Marilutibacter penaei</name>
    <dbReference type="NCBI Taxonomy" id="2759900"/>
    <lineage>
        <taxon>Bacteria</taxon>
        <taxon>Pseudomonadati</taxon>
        <taxon>Pseudomonadota</taxon>
        <taxon>Gammaproteobacteria</taxon>
        <taxon>Lysobacterales</taxon>
        <taxon>Lysobacteraceae</taxon>
        <taxon>Marilutibacter</taxon>
    </lineage>
</organism>
<evidence type="ECO:0000313" key="3">
    <source>
        <dbReference type="Proteomes" id="UP000552587"/>
    </source>
</evidence>
<keyword evidence="3" id="KW-1185">Reference proteome</keyword>